<evidence type="ECO:0000313" key="1">
    <source>
        <dbReference type="EMBL" id="KAI3747673.1"/>
    </source>
</evidence>
<reference evidence="2" key="1">
    <citation type="journal article" date="2022" name="Mol. Ecol. Resour.">
        <title>The genomes of chicory, endive, great burdock and yacon provide insights into Asteraceae palaeo-polyploidization history and plant inulin production.</title>
        <authorList>
            <person name="Fan W."/>
            <person name="Wang S."/>
            <person name="Wang H."/>
            <person name="Wang A."/>
            <person name="Jiang F."/>
            <person name="Liu H."/>
            <person name="Zhao H."/>
            <person name="Xu D."/>
            <person name="Zhang Y."/>
        </authorList>
    </citation>
    <scope>NUCLEOTIDE SEQUENCE [LARGE SCALE GENOMIC DNA]</scope>
    <source>
        <strain evidence="2">cv. Niubang</strain>
    </source>
</reference>
<accession>A0ACB9DMH3</accession>
<gene>
    <name evidence="1" type="ORF">L6452_10249</name>
</gene>
<sequence>MKKADANHKLYRRMRLWEFPDRYIVQPIDGSSGSWLAVSRVDGSTSLVDEFAQCAKHFVPKFQPIFGVIGMLQLLAGSYLLVITERKTVGSYLGHHIFKVMSLKVLPCDQSSRSSSKQEKRMEAEFSNLLKVTEKTPGLYFSYDVNITLSSQRLNELDDESKLLPLWRQADSRFLWNNYLLEAFIDKKLDPYMLPVIQGSFQSFQSTIGLDIIDVILIARRCTRRKGTRLWRRGADSDGYVANFVESEQIIQLKGCTSSFVQVRGSIPFLWEQRVGFTLKSKFKISRSVEAPRVAERHFLDLRKKYGNVLAIDLVSKYGDEGRLSEKFSTSVQNIVSDDMRYLHFDFHGICGHVHFERLSILYAEIKDFLDKNSCYMLSEKGEKVETQVGIVRTNSVDCLDRTNVTQSMIGRKMLEFQLQKLGVVEFTTQPDFEDCFKTIWANHGDDISIQYSGTPALKGDFVRFGKRTVQGIVKDGWNALICYYLNNLVDNTKHDYIDLINPVSRDTTPKRWIKAIASFRLVLAVITMVFLFTMLMFM</sequence>
<dbReference type="EMBL" id="CM042049">
    <property type="protein sequence ID" value="KAI3747673.1"/>
    <property type="molecule type" value="Genomic_DNA"/>
</dbReference>
<name>A0ACB9DMH3_ARCLA</name>
<comment type="caution">
    <text evidence="1">The sequence shown here is derived from an EMBL/GenBank/DDBJ whole genome shotgun (WGS) entry which is preliminary data.</text>
</comment>
<protein>
    <submittedName>
        <fullName evidence="1">Uncharacterized protein</fullName>
    </submittedName>
</protein>
<dbReference type="Proteomes" id="UP001055879">
    <property type="component" value="Linkage Group LG03"/>
</dbReference>
<proteinExistence type="predicted"/>
<reference evidence="1 2" key="2">
    <citation type="journal article" date="2022" name="Mol. Ecol. Resour.">
        <title>The genomes of chicory, endive, great burdock and yacon provide insights into Asteraceae paleo-polyploidization history and plant inulin production.</title>
        <authorList>
            <person name="Fan W."/>
            <person name="Wang S."/>
            <person name="Wang H."/>
            <person name="Wang A."/>
            <person name="Jiang F."/>
            <person name="Liu H."/>
            <person name="Zhao H."/>
            <person name="Xu D."/>
            <person name="Zhang Y."/>
        </authorList>
    </citation>
    <scope>NUCLEOTIDE SEQUENCE [LARGE SCALE GENOMIC DNA]</scope>
    <source>
        <strain evidence="2">cv. Niubang</strain>
    </source>
</reference>
<keyword evidence="2" id="KW-1185">Reference proteome</keyword>
<evidence type="ECO:0000313" key="2">
    <source>
        <dbReference type="Proteomes" id="UP001055879"/>
    </source>
</evidence>
<organism evidence="1 2">
    <name type="scientific">Arctium lappa</name>
    <name type="common">Greater burdock</name>
    <name type="synonym">Lappa major</name>
    <dbReference type="NCBI Taxonomy" id="4217"/>
    <lineage>
        <taxon>Eukaryota</taxon>
        <taxon>Viridiplantae</taxon>
        <taxon>Streptophyta</taxon>
        <taxon>Embryophyta</taxon>
        <taxon>Tracheophyta</taxon>
        <taxon>Spermatophyta</taxon>
        <taxon>Magnoliopsida</taxon>
        <taxon>eudicotyledons</taxon>
        <taxon>Gunneridae</taxon>
        <taxon>Pentapetalae</taxon>
        <taxon>asterids</taxon>
        <taxon>campanulids</taxon>
        <taxon>Asterales</taxon>
        <taxon>Asteraceae</taxon>
        <taxon>Carduoideae</taxon>
        <taxon>Cardueae</taxon>
        <taxon>Arctiinae</taxon>
        <taxon>Arctium</taxon>
    </lineage>
</organism>